<organism evidence="5 6">
    <name type="scientific">Oceanidesulfovibrio marinus</name>
    <dbReference type="NCBI Taxonomy" id="370038"/>
    <lineage>
        <taxon>Bacteria</taxon>
        <taxon>Pseudomonadati</taxon>
        <taxon>Thermodesulfobacteriota</taxon>
        <taxon>Desulfovibrionia</taxon>
        <taxon>Desulfovibrionales</taxon>
        <taxon>Desulfovibrionaceae</taxon>
        <taxon>Oceanidesulfovibrio</taxon>
    </lineage>
</organism>
<dbReference type="PANTHER" id="PTHR47235">
    <property type="entry name" value="BLR6548 PROTEIN"/>
    <property type="match status" value="1"/>
</dbReference>
<dbReference type="CDD" id="cd19978">
    <property type="entry name" value="PBP1_ABC_ligand_binding-like"/>
    <property type="match status" value="1"/>
</dbReference>
<dbReference type="EMBL" id="QMIF01000014">
    <property type="protein sequence ID" value="TVM31770.1"/>
    <property type="molecule type" value="Genomic_DNA"/>
</dbReference>
<dbReference type="InterPro" id="IPR028081">
    <property type="entry name" value="Leu-bd"/>
</dbReference>
<comment type="caution">
    <text evidence="5">The sequence shown here is derived from an EMBL/GenBank/DDBJ whole genome shotgun (WGS) entry which is preliminary data.</text>
</comment>
<feature type="domain" description="Leucine-binding protein" evidence="4">
    <location>
        <begin position="47"/>
        <end position="411"/>
    </location>
</feature>
<proteinExistence type="inferred from homology"/>
<protein>
    <submittedName>
        <fullName evidence="5">ABC transporter substrate-binding protein</fullName>
    </submittedName>
</protein>
<dbReference type="Proteomes" id="UP000434052">
    <property type="component" value="Unassembled WGS sequence"/>
</dbReference>
<gene>
    <name evidence="5" type="ORF">DQK91_17710</name>
</gene>
<feature type="chain" id="PRO_5026773333" evidence="3">
    <location>
        <begin position="31"/>
        <end position="424"/>
    </location>
</feature>
<dbReference type="AlphaFoldDB" id="A0A6P1ZC86"/>
<accession>A0A6P1ZC86</accession>
<evidence type="ECO:0000256" key="2">
    <source>
        <dbReference type="ARBA" id="ARBA00022729"/>
    </source>
</evidence>
<evidence type="ECO:0000256" key="1">
    <source>
        <dbReference type="ARBA" id="ARBA00010062"/>
    </source>
</evidence>
<dbReference type="RefSeq" id="WP_144306727.1">
    <property type="nucleotide sequence ID" value="NZ_QMIF01000014.1"/>
</dbReference>
<dbReference type="SUPFAM" id="SSF53822">
    <property type="entry name" value="Periplasmic binding protein-like I"/>
    <property type="match status" value="1"/>
</dbReference>
<comment type="similarity">
    <text evidence="1">Belongs to the leucine-binding protein family.</text>
</comment>
<evidence type="ECO:0000313" key="6">
    <source>
        <dbReference type="Proteomes" id="UP000434052"/>
    </source>
</evidence>
<dbReference type="Gene3D" id="3.40.50.2300">
    <property type="match status" value="2"/>
</dbReference>
<reference evidence="5 6" key="1">
    <citation type="submission" date="2018-06" db="EMBL/GenBank/DDBJ databases">
        <title>Complete genome of Desulfovibrio marinus P48SEP.</title>
        <authorList>
            <person name="Crispim J.S."/>
            <person name="Vidigal P.M.P."/>
            <person name="Silva L.C.F."/>
            <person name="Araujo L.C."/>
            <person name="Laguardia C.N."/>
            <person name="Dias R.S."/>
            <person name="Sousa M.P."/>
            <person name="Paula S.O."/>
            <person name="Silva C."/>
        </authorList>
    </citation>
    <scope>NUCLEOTIDE SEQUENCE [LARGE SCALE GENOMIC DNA]</scope>
    <source>
        <strain evidence="5 6">P48SEP</strain>
    </source>
</reference>
<keyword evidence="2 3" id="KW-0732">Signal</keyword>
<dbReference type="OrthoDB" id="9777352at2"/>
<feature type="signal peptide" evidence="3">
    <location>
        <begin position="1"/>
        <end position="30"/>
    </location>
</feature>
<evidence type="ECO:0000259" key="4">
    <source>
        <dbReference type="Pfam" id="PF13458"/>
    </source>
</evidence>
<evidence type="ECO:0000256" key="3">
    <source>
        <dbReference type="SAM" id="SignalP"/>
    </source>
</evidence>
<dbReference type="PANTHER" id="PTHR47235:SF1">
    <property type="entry name" value="BLR6548 PROTEIN"/>
    <property type="match status" value="1"/>
</dbReference>
<evidence type="ECO:0000313" key="5">
    <source>
        <dbReference type="EMBL" id="TVM31770.1"/>
    </source>
</evidence>
<dbReference type="InterPro" id="IPR028082">
    <property type="entry name" value="Peripla_BP_I"/>
</dbReference>
<name>A0A6P1ZC86_9BACT</name>
<dbReference type="Pfam" id="PF13458">
    <property type="entry name" value="Peripla_BP_6"/>
    <property type="match status" value="1"/>
</dbReference>
<sequence length="424" mass="47107">MTRPRNRYLPCILTAAVVLGALWTTSHAWAQTAGTPPVQSFTGELVLGMSAAFTGTSRGLGIELYRGSHAYFQYINDHGGVNGRRIVLRTLDDGYNPDPAVENTIRFLDDDSVIALYSYVGTPTVARVLPLLVLKRRQPRSLFFPFTGGQPLREEPYDTYVFNLRASYLEETDGLVSKFLDIGRSRIAVFYQADAYGRSGWDGVRRALRERGLDIAGEASYHRGATFDESMAAQAVIIKDAKPDAIISVGSYEACAAFIRDARAAGLDVPIANLSFVGSENMLELVMQAGGELTRDLINSQVVPCYEDLSLPAVREYRELMDEYAPSAPKGFDVLGYESPRYSFVSFEGFLNAKVMVHILQRLGPDSHSGSIRRAAETLNRLDIGIDEPVRFSRDDHQGLKDVYYTTVADGKFVPLKDWSQWRQ</sequence>